<proteinExistence type="predicted"/>
<keyword evidence="1" id="KW-0175">Coiled coil</keyword>
<dbReference type="InterPro" id="IPR036689">
    <property type="entry name" value="ESAT-6-like_sf"/>
</dbReference>
<evidence type="ECO:0000313" key="2">
    <source>
        <dbReference type="EMBL" id="REE97123.1"/>
    </source>
</evidence>
<dbReference type="RefSeq" id="WP_170177631.1">
    <property type="nucleotide sequence ID" value="NZ_QTTT01000001.1"/>
</dbReference>
<dbReference type="Gene3D" id="1.10.287.1060">
    <property type="entry name" value="ESAT-6-like"/>
    <property type="match status" value="1"/>
</dbReference>
<feature type="coiled-coil region" evidence="1">
    <location>
        <begin position="66"/>
        <end position="96"/>
    </location>
</feature>
<comment type="caution">
    <text evidence="2">The sequence shown here is derived from an EMBL/GenBank/DDBJ whole genome shotgun (WGS) entry which is preliminary data.</text>
</comment>
<dbReference type="Proteomes" id="UP000256661">
    <property type="component" value="Unassembled WGS sequence"/>
</dbReference>
<dbReference type="SUPFAM" id="SSF140453">
    <property type="entry name" value="EsxAB dimer-like"/>
    <property type="match status" value="1"/>
</dbReference>
<dbReference type="EMBL" id="QTTT01000001">
    <property type="protein sequence ID" value="REE97123.1"/>
    <property type="molecule type" value="Genomic_DNA"/>
</dbReference>
<reference evidence="2 3" key="1">
    <citation type="submission" date="2018-08" db="EMBL/GenBank/DDBJ databases">
        <title>Sequencing the genomes of 1000 actinobacteria strains.</title>
        <authorList>
            <person name="Klenk H.-P."/>
        </authorList>
    </citation>
    <scope>NUCLEOTIDE SEQUENCE [LARGE SCALE GENOMIC DNA]</scope>
    <source>
        <strain evidence="2 3">DSM 43927</strain>
    </source>
</reference>
<evidence type="ECO:0008006" key="4">
    <source>
        <dbReference type="Google" id="ProtNLM"/>
    </source>
</evidence>
<dbReference type="AlphaFoldDB" id="A0A3D9SSZ5"/>
<protein>
    <recommendedName>
        <fullName evidence="4">Excreted virulence factor EspC (Type VII ESX diderm)</fullName>
    </recommendedName>
</protein>
<evidence type="ECO:0000313" key="3">
    <source>
        <dbReference type="Proteomes" id="UP000256661"/>
    </source>
</evidence>
<evidence type="ECO:0000256" key="1">
    <source>
        <dbReference type="SAM" id="Coils"/>
    </source>
</evidence>
<name>A0A3D9SSZ5_9ACTN</name>
<organism evidence="2 3">
    <name type="scientific">Thermomonospora umbrina</name>
    <dbReference type="NCBI Taxonomy" id="111806"/>
    <lineage>
        <taxon>Bacteria</taxon>
        <taxon>Bacillati</taxon>
        <taxon>Actinomycetota</taxon>
        <taxon>Actinomycetes</taxon>
        <taxon>Streptosporangiales</taxon>
        <taxon>Thermomonosporaceae</taxon>
        <taxon>Thermomonospora</taxon>
    </lineage>
</organism>
<gene>
    <name evidence="2" type="ORF">DFJ69_2579</name>
</gene>
<keyword evidence="3" id="KW-1185">Reference proteome</keyword>
<sequence length="109" mass="11837">MGFGELQVDPGDIRKAAGELGKVIDKLDQDLTTLESDLAGFGEPWGGDDIGMLIGMCYQGIHDLAMECFAGNLDELEAIAEDLEKMADNYQGSEELSDIEVNRVREILG</sequence>
<accession>A0A3D9SSZ5</accession>